<evidence type="ECO:0000256" key="1">
    <source>
        <dbReference type="ARBA" id="ARBA00022670"/>
    </source>
</evidence>
<dbReference type="GO" id="GO:0006508">
    <property type="term" value="P:proteolysis"/>
    <property type="evidence" value="ECO:0007669"/>
    <property type="project" value="UniProtKB-KW"/>
</dbReference>
<dbReference type="EMBL" id="CACVBM020000777">
    <property type="protein sequence ID" value="CAA7023472.1"/>
    <property type="molecule type" value="Genomic_DNA"/>
</dbReference>
<dbReference type="InterPro" id="IPR046449">
    <property type="entry name" value="DEGP_PDZ_sf"/>
</dbReference>
<organism evidence="5 6">
    <name type="scientific">Microthlaspi erraticum</name>
    <dbReference type="NCBI Taxonomy" id="1685480"/>
    <lineage>
        <taxon>Eukaryota</taxon>
        <taxon>Viridiplantae</taxon>
        <taxon>Streptophyta</taxon>
        <taxon>Embryophyta</taxon>
        <taxon>Tracheophyta</taxon>
        <taxon>Spermatophyta</taxon>
        <taxon>Magnoliopsida</taxon>
        <taxon>eudicotyledons</taxon>
        <taxon>Gunneridae</taxon>
        <taxon>Pentapetalae</taxon>
        <taxon>rosids</taxon>
        <taxon>malvids</taxon>
        <taxon>Brassicales</taxon>
        <taxon>Brassicaceae</taxon>
        <taxon>Coluteocarpeae</taxon>
        <taxon>Microthlaspi</taxon>
    </lineage>
</organism>
<protein>
    <recommendedName>
        <fullName evidence="4">Protease Do-like PDZ domain-containing protein</fullName>
    </recommendedName>
</protein>
<dbReference type="InterPro" id="IPR041517">
    <property type="entry name" value="DEGP_PDZ"/>
</dbReference>
<gene>
    <name evidence="5" type="ORF">MERR_LOCUS10707</name>
</gene>
<feature type="domain" description="Protease Do-like PDZ" evidence="4">
    <location>
        <begin position="37"/>
        <end position="166"/>
    </location>
</feature>
<evidence type="ECO:0000313" key="6">
    <source>
        <dbReference type="Proteomes" id="UP000467841"/>
    </source>
</evidence>
<keyword evidence="6" id="KW-1185">Reference proteome</keyword>
<accession>A0A6D2IDT6</accession>
<evidence type="ECO:0000259" key="4">
    <source>
        <dbReference type="Pfam" id="PF17815"/>
    </source>
</evidence>
<evidence type="ECO:0000256" key="3">
    <source>
        <dbReference type="ARBA" id="ARBA00022825"/>
    </source>
</evidence>
<evidence type="ECO:0000313" key="5">
    <source>
        <dbReference type="EMBL" id="CAA7023472.1"/>
    </source>
</evidence>
<comment type="caution">
    <text evidence="5">The sequence shown here is derived from an EMBL/GenBank/DDBJ whole genome shotgun (WGS) entry which is preliminary data.</text>
</comment>
<dbReference type="Pfam" id="PF17815">
    <property type="entry name" value="PDZ_3"/>
    <property type="match status" value="1"/>
</dbReference>
<keyword evidence="2" id="KW-0378">Hydrolase</keyword>
<dbReference type="OrthoDB" id="1111454at2759"/>
<dbReference type="AlphaFoldDB" id="A0A6D2IDT6"/>
<dbReference type="GO" id="GO:0004252">
    <property type="term" value="F:serine-type endopeptidase activity"/>
    <property type="evidence" value="ECO:0007669"/>
    <property type="project" value="TreeGrafter"/>
</dbReference>
<dbReference type="PANTHER" id="PTHR45980:SF9">
    <property type="entry name" value="PROTEASE DO-LIKE 10, MITOCHONDRIAL-RELATED"/>
    <property type="match status" value="1"/>
</dbReference>
<dbReference type="Gene3D" id="3.20.190.20">
    <property type="match status" value="1"/>
</dbReference>
<reference evidence="5" key="1">
    <citation type="submission" date="2020-01" db="EMBL/GenBank/DDBJ databases">
        <authorList>
            <person name="Mishra B."/>
        </authorList>
    </citation>
    <scope>NUCLEOTIDE SEQUENCE [LARGE SCALE GENOMIC DNA]</scope>
</reference>
<sequence>MKKPGETALVKVLRDGKEHEFMISLNMTKQQLVPEKSRPSYYILAGLVFVPLSKPLIDDKSSSICKSALKRKATEPDEQIVIISQVLSDDINTGYSDLKEFEVKKVNGEKVVNLKHLSELIEECCTEDLRFDLEEGHVIVLNYLSAKEATSLILERHKIPSAMSSDLQETNSG</sequence>
<dbReference type="Proteomes" id="UP000467841">
    <property type="component" value="Unassembled WGS sequence"/>
</dbReference>
<evidence type="ECO:0000256" key="2">
    <source>
        <dbReference type="ARBA" id="ARBA00022801"/>
    </source>
</evidence>
<proteinExistence type="predicted"/>
<dbReference type="PANTHER" id="PTHR45980">
    <property type="match status" value="1"/>
</dbReference>
<keyword evidence="1" id="KW-0645">Protease</keyword>
<name>A0A6D2IDT6_9BRAS</name>
<keyword evidence="3" id="KW-0720">Serine protease</keyword>